<feature type="region of interest" description="Disordered" evidence="3">
    <location>
        <begin position="231"/>
        <end position="283"/>
    </location>
</feature>
<sequence>MAALLVTLEDVSVLLSGARVLEGVTFTLRDGESWAILGRNGSGKSTFLKLLRGEVWPAPGGGRRLYHLGGAPQESHIGMRERLALVSAEQQEAYHKRDWDLDAGAVILSGFTDSVYRQEPATDEERRRMVEIASELGVDRLLPRRFLSLSTGEARRVLLARALAPRPRALLLDEAANGLDAASRRRFLEAVSRVARSGLPVVMATHRAEEVLPEMTRVARMEGGRLRVVVGEPGLPRGEAGGHPLPGPAPRAGEGEAASAEAAASAPRCAPSPLGRGGPWRGGQEAPVAAPLLHLERASVNVSGHPVLHALDWTVLPGENWAVLGPNGAGKSTLVRLLAGEEQPMPGGRVRRLGLPARTGLWELRARVALVSPELQARHRYEERGEEVVLSGFFGSIGLPEAPTPAQREAARAWMERLGAAHLADRRVQTLSHGELRRLLLARALVRDPELLLLDEPCDGLDAESRSALLALLESLCQGGLHLVLASHHAADLLPSIDHVLELEGGRVRRAGPRGA</sequence>
<proteinExistence type="predicted"/>
<dbReference type="SMART" id="SM00382">
    <property type="entry name" value="AAA"/>
    <property type="match status" value="2"/>
</dbReference>
<dbReference type="PROSITE" id="PS50893">
    <property type="entry name" value="ABC_TRANSPORTER_2"/>
    <property type="match status" value="2"/>
</dbReference>
<dbReference type="InterPro" id="IPR003593">
    <property type="entry name" value="AAA+_ATPase"/>
</dbReference>
<feature type="domain" description="ABC transporter" evidence="4">
    <location>
        <begin position="293"/>
        <end position="516"/>
    </location>
</feature>
<evidence type="ECO:0000256" key="2">
    <source>
        <dbReference type="ARBA" id="ARBA00022840"/>
    </source>
</evidence>
<keyword evidence="1" id="KW-0547">Nucleotide-binding</keyword>
<dbReference type="InterPro" id="IPR017871">
    <property type="entry name" value="ABC_transporter-like_CS"/>
</dbReference>
<accession>A0ABM7X620</accession>
<protein>
    <submittedName>
        <fullName evidence="5">ABC transporter ATP-binding protein</fullName>
    </submittedName>
</protein>
<name>A0ABM7X620_9BACT</name>
<dbReference type="EMBL" id="AP025592">
    <property type="protein sequence ID" value="BDG07262.1"/>
    <property type="molecule type" value="Genomic_DNA"/>
</dbReference>
<dbReference type="PANTHER" id="PTHR43158:SF2">
    <property type="entry name" value="SKFA PEPTIDE EXPORT ATP-BINDING PROTEIN SKFE"/>
    <property type="match status" value="1"/>
</dbReference>
<dbReference type="Proteomes" id="UP001162734">
    <property type="component" value="Chromosome"/>
</dbReference>
<dbReference type="Pfam" id="PF00005">
    <property type="entry name" value="ABC_tran"/>
    <property type="match status" value="2"/>
</dbReference>
<dbReference type="InterPro" id="IPR003439">
    <property type="entry name" value="ABC_transporter-like_ATP-bd"/>
</dbReference>
<evidence type="ECO:0000256" key="3">
    <source>
        <dbReference type="SAM" id="MobiDB-lite"/>
    </source>
</evidence>
<keyword evidence="6" id="KW-1185">Reference proteome</keyword>
<organism evidence="5 6">
    <name type="scientific">Anaeromyxobacter paludicola</name>
    <dbReference type="NCBI Taxonomy" id="2918171"/>
    <lineage>
        <taxon>Bacteria</taxon>
        <taxon>Pseudomonadati</taxon>
        <taxon>Myxococcota</taxon>
        <taxon>Myxococcia</taxon>
        <taxon>Myxococcales</taxon>
        <taxon>Cystobacterineae</taxon>
        <taxon>Anaeromyxobacteraceae</taxon>
        <taxon>Anaeromyxobacter</taxon>
    </lineage>
</organism>
<dbReference type="PROSITE" id="PS00211">
    <property type="entry name" value="ABC_TRANSPORTER_1"/>
    <property type="match status" value="1"/>
</dbReference>
<reference evidence="6" key="1">
    <citation type="journal article" date="2022" name="Int. J. Syst. Evol. Microbiol.">
        <title>Anaeromyxobacter oryzae sp. nov., Anaeromyxobacter diazotrophicus sp. nov. and Anaeromyxobacter paludicola sp. nov., isolated from paddy soils.</title>
        <authorList>
            <person name="Itoh H."/>
            <person name="Xu Z."/>
            <person name="Mise K."/>
            <person name="Masuda Y."/>
            <person name="Ushijima N."/>
            <person name="Hayakawa C."/>
            <person name="Shiratori Y."/>
            <person name="Senoo K."/>
        </authorList>
    </citation>
    <scope>NUCLEOTIDE SEQUENCE [LARGE SCALE GENOMIC DNA]</scope>
    <source>
        <strain evidence="6">Red630</strain>
    </source>
</reference>
<dbReference type="SUPFAM" id="SSF52540">
    <property type="entry name" value="P-loop containing nucleoside triphosphate hydrolases"/>
    <property type="match status" value="2"/>
</dbReference>
<evidence type="ECO:0000313" key="6">
    <source>
        <dbReference type="Proteomes" id="UP001162734"/>
    </source>
</evidence>
<feature type="domain" description="ABC transporter" evidence="4">
    <location>
        <begin position="6"/>
        <end position="248"/>
    </location>
</feature>
<dbReference type="PANTHER" id="PTHR43158">
    <property type="entry name" value="SKFA PEPTIDE EXPORT ATP-BINDING PROTEIN SKFE"/>
    <property type="match status" value="1"/>
</dbReference>
<keyword evidence="2 5" id="KW-0067">ATP-binding</keyword>
<evidence type="ECO:0000313" key="5">
    <source>
        <dbReference type="EMBL" id="BDG07262.1"/>
    </source>
</evidence>
<dbReference type="GO" id="GO:0005524">
    <property type="term" value="F:ATP binding"/>
    <property type="evidence" value="ECO:0007669"/>
    <property type="project" value="UniProtKB-KW"/>
</dbReference>
<dbReference type="RefSeq" id="WP_248343862.1">
    <property type="nucleotide sequence ID" value="NZ_AP025592.1"/>
</dbReference>
<feature type="compositionally biased region" description="Low complexity" evidence="3">
    <location>
        <begin position="250"/>
        <end position="273"/>
    </location>
</feature>
<dbReference type="InterPro" id="IPR027417">
    <property type="entry name" value="P-loop_NTPase"/>
</dbReference>
<evidence type="ECO:0000259" key="4">
    <source>
        <dbReference type="PROSITE" id="PS50893"/>
    </source>
</evidence>
<evidence type="ECO:0000256" key="1">
    <source>
        <dbReference type="ARBA" id="ARBA00022741"/>
    </source>
</evidence>
<gene>
    <name evidence="5" type="ORF">AMPC_03750</name>
</gene>
<dbReference type="Gene3D" id="3.40.50.300">
    <property type="entry name" value="P-loop containing nucleotide triphosphate hydrolases"/>
    <property type="match status" value="2"/>
</dbReference>